<comment type="caution">
    <text evidence="4">The sequence shown here is derived from an EMBL/GenBank/DDBJ whole genome shotgun (WGS) entry which is preliminary data.</text>
</comment>
<dbReference type="Gene3D" id="3.80.10.10">
    <property type="entry name" value="Ribonuclease Inhibitor"/>
    <property type="match status" value="1"/>
</dbReference>
<sequence>MLGLGKNSGVHLAVPLAVLTLGVLSAAAVQYECPEPVDIFPCYCEEEDEDPMMFCNHFWKPDQIHNSIKGLKENNVIYKMSFFMNRILEPVKADAFKGAPIERITFENSTITLLAPQFSGLEDHLVSIQMRATFNKTNPVGSWSLGHLTKLRELIFDKNKIMTLEDDWLASAPKSLRTLSLENNNIVTLGDNVFTKATSVMFMILDGNRLTALKRSMFPSPAESLRSLSLNYNRLRYLPYDLFEDMPSLRIIEIQHNRLTTLEEPVWSAMWSQLSKLDLSENALECDRSMKWIVSGDTKPVILYGECQAPEKLKNKSLKYLKIADFS</sequence>
<dbReference type="OrthoDB" id="676979at2759"/>
<evidence type="ECO:0000256" key="3">
    <source>
        <dbReference type="SAM" id="SignalP"/>
    </source>
</evidence>
<organism evidence="4 5">
    <name type="scientific">Araneus ventricosus</name>
    <name type="common">Orbweaver spider</name>
    <name type="synonym">Epeira ventricosa</name>
    <dbReference type="NCBI Taxonomy" id="182803"/>
    <lineage>
        <taxon>Eukaryota</taxon>
        <taxon>Metazoa</taxon>
        <taxon>Ecdysozoa</taxon>
        <taxon>Arthropoda</taxon>
        <taxon>Chelicerata</taxon>
        <taxon>Arachnida</taxon>
        <taxon>Araneae</taxon>
        <taxon>Araneomorphae</taxon>
        <taxon>Entelegynae</taxon>
        <taxon>Araneoidea</taxon>
        <taxon>Araneidae</taxon>
        <taxon>Araneus</taxon>
    </lineage>
</organism>
<dbReference type="EMBL" id="BGPR01000075">
    <property type="protein sequence ID" value="GBL90938.1"/>
    <property type="molecule type" value="Genomic_DNA"/>
</dbReference>
<dbReference type="Proteomes" id="UP000499080">
    <property type="component" value="Unassembled WGS sequence"/>
</dbReference>
<dbReference type="InterPro" id="IPR032675">
    <property type="entry name" value="LRR_dom_sf"/>
</dbReference>
<evidence type="ECO:0000313" key="5">
    <source>
        <dbReference type="Proteomes" id="UP000499080"/>
    </source>
</evidence>
<dbReference type="PANTHER" id="PTHR24366">
    <property type="entry name" value="IG(IMMUNOGLOBULIN) AND LRR(LEUCINE RICH REPEAT) DOMAINS"/>
    <property type="match status" value="1"/>
</dbReference>
<dbReference type="InterPro" id="IPR026906">
    <property type="entry name" value="LRR_5"/>
</dbReference>
<accession>A0A4Y2BFX0</accession>
<feature type="signal peptide" evidence="3">
    <location>
        <begin position="1"/>
        <end position="28"/>
    </location>
</feature>
<dbReference type="SMART" id="SM00369">
    <property type="entry name" value="LRR_TYP"/>
    <property type="match status" value="4"/>
</dbReference>
<keyword evidence="5" id="KW-1185">Reference proteome</keyword>
<dbReference type="AlphaFoldDB" id="A0A4Y2BFX0"/>
<name>A0A4Y2BFX0_ARAVE</name>
<dbReference type="PROSITE" id="PS51450">
    <property type="entry name" value="LRR"/>
    <property type="match status" value="1"/>
</dbReference>
<dbReference type="InterPro" id="IPR001611">
    <property type="entry name" value="Leu-rich_rpt"/>
</dbReference>
<evidence type="ECO:0000256" key="2">
    <source>
        <dbReference type="ARBA" id="ARBA00022737"/>
    </source>
</evidence>
<dbReference type="PANTHER" id="PTHR24366:SF96">
    <property type="entry name" value="LEUCINE RICH REPEAT CONTAINING 53"/>
    <property type="match status" value="1"/>
</dbReference>
<dbReference type="SUPFAM" id="SSF52058">
    <property type="entry name" value="L domain-like"/>
    <property type="match status" value="1"/>
</dbReference>
<protein>
    <submittedName>
        <fullName evidence="4">Uncharacterized protein</fullName>
    </submittedName>
</protein>
<proteinExistence type="predicted"/>
<keyword evidence="1" id="KW-0433">Leucine-rich repeat</keyword>
<reference evidence="4 5" key="1">
    <citation type="journal article" date="2019" name="Sci. Rep.">
        <title>Orb-weaving spider Araneus ventricosus genome elucidates the spidroin gene catalogue.</title>
        <authorList>
            <person name="Kono N."/>
            <person name="Nakamura H."/>
            <person name="Ohtoshi R."/>
            <person name="Moran D.A.P."/>
            <person name="Shinohara A."/>
            <person name="Yoshida Y."/>
            <person name="Fujiwara M."/>
            <person name="Mori M."/>
            <person name="Tomita M."/>
            <person name="Arakawa K."/>
        </authorList>
    </citation>
    <scope>NUCLEOTIDE SEQUENCE [LARGE SCALE GENOMIC DNA]</scope>
</reference>
<keyword evidence="3" id="KW-0732">Signal</keyword>
<gene>
    <name evidence="4" type="ORF">AVEN_28031_1</name>
</gene>
<dbReference type="InterPro" id="IPR003591">
    <property type="entry name" value="Leu-rich_rpt_typical-subtyp"/>
</dbReference>
<feature type="chain" id="PRO_5021227283" evidence="3">
    <location>
        <begin position="29"/>
        <end position="327"/>
    </location>
</feature>
<dbReference type="Pfam" id="PF13855">
    <property type="entry name" value="LRR_8"/>
    <property type="match status" value="1"/>
</dbReference>
<dbReference type="Pfam" id="PF13306">
    <property type="entry name" value="LRR_5"/>
    <property type="match status" value="1"/>
</dbReference>
<evidence type="ECO:0000256" key="1">
    <source>
        <dbReference type="ARBA" id="ARBA00022614"/>
    </source>
</evidence>
<evidence type="ECO:0000313" key="4">
    <source>
        <dbReference type="EMBL" id="GBL90938.1"/>
    </source>
</evidence>
<keyword evidence="2" id="KW-0677">Repeat</keyword>